<evidence type="ECO:0000313" key="1">
    <source>
        <dbReference type="EMBL" id="KAI4296335.1"/>
    </source>
</evidence>
<sequence>MADIFSKSLRAQLLSLSCSHAFFVPKPFHRNRVSTSILFPKRLVTHNTHIFSNANSSPSSSSDSASGDFDLVSATERSDGSVVFRFGYVSEISEKSGNKDQQKFTHEVVEEGGKVGASDLSSEDIEILNMLDTPEEEAGTENITDKEFDHTSRVGDELESSVREQISNSEVVHIVDKNTQVLVNEKEDSVPNSDLGTVVMVDSLKTDENIKLNSVEDGKHVLISEDVAAEVNDAPSISEESSEVNNHKEELVSSSTVTLNSDMSANLNSDASEEVEEKDEADTDTQVDREINSPGGGDDVGADVAELVPILTSLEAEPIAEANEMGNVADLAPVSSSLEAELTADENKIGNIAELVPMSPSLEDEPIVDLNDLLPSSDLEEKVDTDNTQSSDYEGPSSSNMPEIHSIETNTYWEKTLTTELFLTSGAASLPHPTKVLTGREDAYFLSLQNWLGVADGVSQWSLEGTNTGTGTYTRELMERCENILLNNQNISTIRPAEVLSRAAAETQSPGSSTVLVMHFDGQVLHAANVGDTGFIIIRDGAVFKKSKPMVHEFNLPFQISSSDDPSEIIEEYTIDLNDGDVIVSATDGFFDNLYDQEIASIISKSLQARLNPQEIAEFLATRAQEVGRSSFTRSPFADAAQTAGYVGYTGGKLDDITVITSLVKNRSSSPS</sequence>
<comment type="caution">
    <text evidence="1">The sequence shown here is derived from an EMBL/GenBank/DDBJ whole genome shotgun (WGS) entry which is preliminary data.</text>
</comment>
<accession>A0ACB9KGJ8</accession>
<organism evidence="1 2">
    <name type="scientific">Bauhinia variegata</name>
    <name type="common">Purple orchid tree</name>
    <name type="synonym">Phanera variegata</name>
    <dbReference type="NCBI Taxonomy" id="167791"/>
    <lineage>
        <taxon>Eukaryota</taxon>
        <taxon>Viridiplantae</taxon>
        <taxon>Streptophyta</taxon>
        <taxon>Embryophyta</taxon>
        <taxon>Tracheophyta</taxon>
        <taxon>Spermatophyta</taxon>
        <taxon>Magnoliopsida</taxon>
        <taxon>eudicotyledons</taxon>
        <taxon>Gunneridae</taxon>
        <taxon>Pentapetalae</taxon>
        <taxon>rosids</taxon>
        <taxon>fabids</taxon>
        <taxon>Fabales</taxon>
        <taxon>Fabaceae</taxon>
        <taxon>Cercidoideae</taxon>
        <taxon>Cercideae</taxon>
        <taxon>Bauhiniinae</taxon>
        <taxon>Bauhinia</taxon>
    </lineage>
</organism>
<gene>
    <name evidence="1" type="ORF">L6164_036301</name>
</gene>
<dbReference type="Proteomes" id="UP000828941">
    <property type="component" value="Chromosome 14"/>
</dbReference>
<protein>
    <submittedName>
        <fullName evidence="1">Uncharacterized protein</fullName>
    </submittedName>
</protein>
<name>A0ACB9KGJ8_BAUVA</name>
<proteinExistence type="predicted"/>
<keyword evidence="2" id="KW-1185">Reference proteome</keyword>
<reference evidence="1 2" key="1">
    <citation type="journal article" date="2022" name="DNA Res.">
        <title>Chromosomal-level genome assembly of the orchid tree Bauhinia variegata (Leguminosae; Cercidoideae) supports the allotetraploid origin hypothesis of Bauhinia.</title>
        <authorList>
            <person name="Zhong Y."/>
            <person name="Chen Y."/>
            <person name="Zheng D."/>
            <person name="Pang J."/>
            <person name="Liu Y."/>
            <person name="Luo S."/>
            <person name="Meng S."/>
            <person name="Qian L."/>
            <person name="Wei D."/>
            <person name="Dai S."/>
            <person name="Zhou R."/>
        </authorList>
    </citation>
    <scope>NUCLEOTIDE SEQUENCE [LARGE SCALE GENOMIC DNA]</scope>
    <source>
        <strain evidence="1">BV-YZ2020</strain>
    </source>
</reference>
<evidence type="ECO:0000313" key="2">
    <source>
        <dbReference type="Proteomes" id="UP000828941"/>
    </source>
</evidence>
<dbReference type="EMBL" id="CM039439">
    <property type="protein sequence ID" value="KAI4296335.1"/>
    <property type="molecule type" value="Genomic_DNA"/>
</dbReference>